<evidence type="ECO:0000256" key="3">
    <source>
        <dbReference type="ARBA" id="ARBA00022832"/>
    </source>
</evidence>
<evidence type="ECO:0000256" key="7">
    <source>
        <dbReference type="ARBA" id="ARBA00023098"/>
    </source>
</evidence>
<keyword evidence="8" id="KW-0275">Fatty acid biosynthesis</keyword>
<evidence type="ECO:0000313" key="13">
    <source>
        <dbReference type="Proteomes" id="UP001429984"/>
    </source>
</evidence>
<keyword evidence="2" id="KW-0444">Lipid biosynthesis</keyword>
<keyword evidence="13" id="KW-1185">Reference proteome</keyword>
<name>A0ABS0B513_9GAMM</name>
<evidence type="ECO:0000259" key="11">
    <source>
        <dbReference type="SMART" id="SM00829"/>
    </source>
</evidence>
<dbReference type="SUPFAM" id="SSF50129">
    <property type="entry name" value="GroES-like"/>
    <property type="match status" value="1"/>
</dbReference>
<dbReference type="Gene3D" id="3.90.180.10">
    <property type="entry name" value="Medium-chain alcohol dehydrogenases, catalytic domain"/>
    <property type="match status" value="1"/>
</dbReference>
<evidence type="ECO:0000256" key="9">
    <source>
        <dbReference type="ARBA" id="ARBA00038963"/>
    </source>
</evidence>
<keyword evidence="5" id="KW-0809">Transit peptide</keyword>
<dbReference type="InterPro" id="IPR036291">
    <property type="entry name" value="NAD(P)-bd_dom_sf"/>
</dbReference>
<dbReference type="InterPro" id="IPR013154">
    <property type="entry name" value="ADH-like_N"/>
</dbReference>
<keyword evidence="3" id="KW-0276">Fatty acid metabolism</keyword>
<evidence type="ECO:0000256" key="2">
    <source>
        <dbReference type="ARBA" id="ARBA00022516"/>
    </source>
</evidence>
<dbReference type="InterPro" id="IPR051034">
    <property type="entry name" value="Mito_Enoyl-ACP_Reductase"/>
</dbReference>
<dbReference type="EMBL" id="JADLZT010000003">
    <property type="protein sequence ID" value="MBF6023840.1"/>
    <property type="molecule type" value="Genomic_DNA"/>
</dbReference>
<evidence type="ECO:0000313" key="12">
    <source>
        <dbReference type="EMBL" id="MBF6023840.1"/>
    </source>
</evidence>
<accession>A0ABS0B513</accession>
<evidence type="ECO:0000256" key="1">
    <source>
        <dbReference type="ARBA" id="ARBA00010371"/>
    </source>
</evidence>
<dbReference type="PANTHER" id="PTHR43981:SF2">
    <property type="entry name" value="ENOYL-[ACYL-CARRIER-PROTEIN] REDUCTASE, MITOCHONDRIAL"/>
    <property type="match status" value="1"/>
</dbReference>
<dbReference type="PANTHER" id="PTHR43981">
    <property type="entry name" value="ENOYL-[ACYL-CARRIER-PROTEIN] REDUCTASE, MITOCHONDRIAL"/>
    <property type="match status" value="1"/>
</dbReference>
<dbReference type="SUPFAM" id="SSF51735">
    <property type="entry name" value="NAD(P)-binding Rossmann-fold domains"/>
    <property type="match status" value="1"/>
</dbReference>
<comment type="similarity">
    <text evidence="1">Belongs to the zinc-containing alcohol dehydrogenase family. Quinone oxidoreductase subfamily.</text>
</comment>
<proteinExistence type="inferred from homology"/>
<organism evidence="12 13">
    <name type="scientific">Lysobacter niastensis</name>
    <dbReference type="NCBI Taxonomy" id="380629"/>
    <lineage>
        <taxon>Bacteria</taxon>
        <taxon>Pseudomonadati</taxon>
        <taxon>Pseudomonadota</taxon>
        <taxon>Gammaproteobacteria</taxon>
        <taxon>Lysobacterales</taxon>
        <taxon>Lysobacteraceae</taxon>
        <taxon>Lysobacter</taxon>
    </lineage>
</organism>
<evidence type="ECO:0000256" key="8">
    <source>
        <dbReference type="ARBA" id="ARBA00023160"/>
    </source>
</evidence>
<dbReference type="RefSeq" id="WP_194930422.1">
    <property type="nucleotide sequence ID" value="NZ_JADLZT010000003.1"/>
</dbReference>
<comment type="caution">
    <text evidence="12">The sequence shown here is derived from an EMBL/GenBank/DDBJ whole genome shotgun (WGS) entry which is preliminary data.</text>
</comment>
<dbReference type="Gene3D" id="3.40.50.720">
    <property type="entry name" value="NAD(P)-binding Rossmann-like Domain"/>
    <property type="match status" value="1"/>
</dbReference>
<protein>
    <recommendedName>
        <fullName evidence="9">enoyl-[acyl-carrier-protein] reductase</fullName>
        <ecNumber evidence="9">1.3.1.104</ecNumber>
    </recommendedName>
</protein>
<keyword evidence="6" id="KW-0560">Oxidoreductase</keyword>
<keyword evidence="4" id="KW-0521">NADP</keyword>
<evidence type="ECO:0000256" key="10">
    <source>
        <dbReference type="ARBA" id="ARBA00048843"/>
    </source>
</evidence>
<reference evidence="12 13" key="1">
    <citation type="submission" date="2020-11" db="EMBL/GenBank/DDBJ databases">
        <title>Draft Genome Sequence and Secondary Metabolite Biosynthetic Potential of the Lysobacter niastensis Type strain DSM 18481.</title>
        <authorList>
            <person name="Turrini P."/>
            <person name="Artuso I."/>
            <person name="Tescari M."/>
            <person name="Lugli G.A."/>
            <person name="Frangipani E."/>
            <person name="Ventura M."/>
            <person name="Visca P."/>
        </authorList>
    </citation>
    <scope>NUCLEOTIDE SEQUENCE [LARGE SCALE GENOMIC DNA]</scope>
    <source>
        <strain evidence="12 13">DSM 18481</strain>
    </source>
</reference>
<dbReference type="InterPro" id="IPR020843">
    <property type="entry name" value="ER"/>
</dbReference>
<dbReference type="SMART" id="SM00829">
    <property type="entry name" value="PKS_ER"/>
    <property type="match status" value="1"/>
</dbReference>
<dbReference type="Pfam" id="PF08240">
    <property type="entry name" value="ADH_N"/>
    <property type="match status" value="1"/>
</dbReference>
<evidence type="ECO:0000256" key="4">
    <source>
        <dbReference type="ARBA" id="ARBA00022857"/>
    </source>
</evidence>
<dbReference type="CDD" id="cd05282">
    <property type="entry name" value="ETR_like"/>
    <property type="match status" value="1"/>
</dbReference>
<dbReference type="EC" id="1.3.1.104" evidence="9"/>
<sequence length="328" mass="34088">MKHARYTHRGPVPQDVIEAVEFTLPPPAEGQVLVEVTAAPINPSDVLTLTGQYGSLPPLPAVGGNEGVGRVAELGPGVAGLKPGQCVLLPVGSGTWTTHMLADAKALVPLPDGADHLQLSMLTVNPPTARLLLSDFADLQPGDWVVQNAANSAVGGYVVQLAKARGLRTVNVVRRDDARAAVAEAGGDVVLVDGDDLVARVREATGGATIALAIDAVGGMATERLAQSLAPGGTVVNYGAMGGEACLVSPASLIFRDIRLRGFWLSRWYKSADPKMRADLFRELSGMIASGRLRAQIQATYGIDAIREAVAEAASGKRSGKIVITPNA</sequence>
<comment type="catalytic activity">
    <reaction evidence="10">
        <text>a 2,3-saturated acyl-[ACP] + NADP(+) = a (2E)-enoyl-[ACP] + NADPH + H(+)</text>
        <dbReference type="Rhea" id="RHEA:22564"/>
        <dbReference type="Rhea" id="RHEA-COMP:9925"/>
        <dbReference type="Rhea" id="RHEA-COMP:9926"/>
        <dbReference type="ChEBI" id="CHEBI:15378"/>
        <dbReference type="ChEBI" id="CHEBI:57783"/>
        <dbReference type="ChEBI" id="CHEBI:58349"/>
        <dbReference type="ChEBI" id="CHEBI:78784"/>
        <dbReference type="ChEBI" id="CHEBI:78785"/>
        <dbReference type="EC" id="1.3.1.104"/>
    </reaction>
</comment>
<dbReference type="InterPro" id="IPR011032">
    <property type="entry name" value="GroES-like_sf"/>
</dbReference>
<dbReference type="Proteomes" id="UP001429984">
    <property type="component" value="Unassembled WGS sequence"/>
</dbReference>
<gene>
    <name evidence="12" type="ORF">IU514_07345</name>
</gene>
<dbReference type="InterPro" id="IPR013149">
    <property type="entry name" value="ADH-like_C"/>
</dbReference>
<evidence type="ECO:0000256" key="6">
    <source>
        <dbReference type="ARBA" id="ARBA00023002"/>
    </source>
</evidence>
<dbReference type="Pfam" id="PF00107">
    <property type="entry name" value="ADH_zinc_N"/>
    <property type="match status" value="1"/>
</dbReference>
<feature type="domain" description="Enoyl reductase (ER)" evidence="11">
    <location>
        <begin position="15"/>
        <end position="324"/>
    </location>
</feature>
<keyword evidence="7" id="KW-0443">Lipid metabolism</keyword>
<evidence type="ECO:0000256" key="5">
    <source>
        <dbReference type="ARBA" id="ARBA00022946"/>
    </source>
</evidence>